<dbReference type="PRINTS" id="PR02011">
    <property type="entry name" value="RCMTNCL1"/>
</dbReference>
<evidence type="ECO:0000313" key="13">
    <source>
        <dbReference type="EMBL" id="KAF8747768.1"/>
    </source>
</evidence>
<evidence type="ECO:0000256" key="11">
    <source>
        <dbReference type="SAM" id="MobiDB-lite"/>
    </source>
</evidence>
<protein>
    <recommendedName>
        <fullName evidence="12">SAM-dependent MTase RsmB/NOP-type domain-containing protein</fullName>
    </recommendedName>
</protein>
<evidence type="ECO:0000256" key="4">
    <source>
        <dbReference type="ARBA" id="ARBA00022603"/>
    </source>
</evidence>
<dbReference type="GO" id="GO:0005634">
    <property type="term" value="C:nucleus"/>
    <property type="evidence" value="ECO:0007669"/>
    <property type="project" value="UniProtKB-SubCell"/>
</dbReference>
<feature type="region of interest" description="Disordered" evidence="11">
    <location>
        <begin position="47"/>
        <end position="73"/>
    </location>
</feature>
<keyword evidence="9" id="KW-0539">Nucleus</keyword>
<dbReference type="Gene3D" id="3.40.50.150">
    <property type="entry name" value="Vaccinia Virus protein VP39"/>
    <property type="match status" value="1"/>
</dbReference>
<feature type="binding site" evidence="10">
    <location>
        <begin position="219"/>
        <end position="225"/>
    </location>
    <ligand>
        <name>S-adenosyl-L-methionine</name>
        <dbReference type="ChEBI" id="CHEBI:59789"/>
    </ligand>
</feature>
<dbReference type="GO" id="GO:0000049">
    <property type="term" value="F:tRNA binding"/>
    <property type="evidence" value="ECO:0007669"/>
    <property type="project" value="UniProtKB-KW"/>
</dbReference>
<evidence type="ECO:0000256" key="5">
    <source>
        <dbReference type="ARBA" id="ARBA00022679"/>
    </source>
</evidence>
<dbReference type="Pfam" id="PF01189">
    <property type="entry name" value="Methyltr_RsmB-F"/>
    <property type="match status" value="1"/>
</dbReference>
<dbReference type="EMBL" id="JACEFO010001135">
    <property type="protein sequence ID" value="KAF8747768.1"/>
    <property type="molecule type" value="Genomic_DNA"/>
</dbReference>
<keyword evidence="6 10" id="KW-0949">S-adenosyl-L-methionine</keyword>
<evidence type="ECO:0000256" key="6">
    <source>
        <dbReference type="ARBA" id="ARBA00022691"/>
    </source>
</evidence>
<proteinExistence type="inferred from homology"/>
<comment type="caution">
    <text evidence="13">The sequence shown here is derived from an EMBL/GenBank/DDBJ whole genome shotgun (WGS) entry which is preliminary data.</text>
</comment>
<dbReference type="Proteomes" id="UP000636709">
    <property type="component" value="Unassembled WGS sequence"/>
</dbReference>
<evidence type="ECO:0000256" key="7">
    <source>
        <dbReference type="ARBA" id="ARBA00022694"/>
    </source>
</evidence>
<evidence type="ECO:0000259" key="12">
    <source>
        <dbReference type="PROSITE" id="PS51686"/>
    </source>
</evidence>
<feature type="binding site" evidence="10">
    <location>
        <position position="312"/>
    </location>
    <ligand>
        <name>S-adenosyl-L-methionine</name>
        <dbReference type="ChEBI" id="CHEBI:59789"/>
    </ligand>
</feature>
<name>A0A835FED1_9POAL</name>
<dbReference type="InterPro" id="IPR023270">
    <property type="entry name" value="RCMT_NCL1"/>
</dbReference>
<evidence type="ECO:0000256" key="10">
    <source>
        <dbReference type="PROSITE-ProRule" id="PRU01023"/>
    </source>
</evidence>
<evidence type="ECO:0000256" key="8">
    <source>
        <dbReference type="ARBA" id="ARBA00022884"/>
    </source>
</evidence>
<sequence>MLAARSPISLHHRTIAGGQRRRCVGGSERKRDRPLGRHFTQALESLWRQSPRIPPPPRPAAAAATRGEANPSWQPPVLENAAFEEYYKVQQIVRREEWDAFMSVLRKPLPATFRINASCQFYKDICSKLENDFRRSLESEVSNEYGEDAIRPLPWYPGNLAWHLNFSRKELRKNQALEGFHEFLKHESEVGNITRQEAVSMVPPLFLNVQPDHCILDMCAAPGSKTFQLLEMIHQSKEQGLLPRALVIANDLNVQRCDLLIHNTKRMCTANLIVTNHEAEKFPDCSFEKDYSEAYMDSYMPQRLEFDRILCDVPCSGDGTIRKGHDMWRKWNSGMGNQLHLLQVNIAMHGIELLKVGGRMVYSTCSMNPVENEAVVAELLRRSGNSVELLDVSGELPELVRRPGLSSWKVQDRGSWLQTHDDVPKDRKNVVLPSMFPSNSTEQRRTVCGDVEVNIDNGISFSRNHNIEETSKVNHDMDGVSVNSNKNSDHGSDIVNSKFPLHRCMRIVPHDQNSGAFFIAVLHKSSPLYGYQRHGTKIQHMLAKGRIVHLQKEPEQETRPYETILTRQQNNDSEEVDDAELLSRRQNLSTDNQTTKGKNSIEPEMVFDDVESGQAEVGERRTKLQKQSRWKGIDPVLFFKDEVVIKSIISFFGINESFPLQGHLVTRSTDNARRIYYISKSVKEILELNAEVGEQLKIASLGVKMFERHRSKDGCSCAYRLSYEGLSLLLPYINKRILYASPLDFHRLLQYRTINFARFSDARFGEEAASLMPGCCVVVLLEGHKHVHSIKDSSTIAIVCWRGKGTMNVMVSPPDRKDLLERMAYRFGLKACTDDDKIN</sequence>
<dbReference type="PROSITE" id="PS01153">
    <property type="entry name" value="NOL1_NOP2_SUN"/>
    <property type="match status" value="1"/>
</dbReference>
<dbReference type="GO" id="GO:0030488">
    <property type="term" value="P:tRNA methylation"/>
    <property type="evidence" value="ECO:0007669"/>
    <property type="project" value="UniProtKB-ARBA"/>
</dbReference>
<feature type="active site" description="Nucleophile" evidence="10">
    <location>
        <position position="365"/>
    </location>
</feature>
<dbReference type="InterPro" id="IPR057285">
    <property type="entry name" value="Pre-PUA_NSUN2"/>
</dbReference>
<keyword evidence="14" id="KW-1185">Reference proteome</keyword>
<dbReference type="OrthoDB" id="6093671at2759"/>
<dbReference type="PRINTS" id="PR02008">
    <property type="entry name" value="RCMTFAMILY"/>
</dbReference>
<keyword evidence="4 10" id="KW-0489">Methyltransferase</keyword>
<accession>A0A835FED1</accession>
<dbReference type="InterPro" id="IPR023267">
    <property type="entry name" value="RCMT"/>
</dbReference>
<dbReference type="InterPro" id="IPR029063">
    <property type="entry name" value="SAM-dependent_MTases_sf"/>
</dbReference>
<comment type="caution">
    <text evidence="10">Lacks conserved residue(s) required for the propagation of feature annotation.</text>
</comment>
<reference evidence="13" key="1">
    <citation type="submission" date="2020-07" db="EMBL/GenBank/DDBJ databases">
        <title>Genome sequence and genetic diversity analysis of an under-domesticated orphan crop, white fonio (Digitaria exilis).</title>
        <authorList>
            <person name="Bennetzen J.L."/>
            <person name="Chen S."/>
            <person name="Ma X."/>
            <person name="Wang X."/>
            <person name="Yssel A.E.J."/>
            <person name="Chaluvadi S.R."/>
            <person name="Johnson M."/>
            <person name="Gangashetty P."/>
            <person name="Hamidou F."/>
            <person name="Sanogo M.D."/>
            <person name="Zwaenepoel A."/>
            <person name="Wallace J."/>
            <person name="Van De Peer Y."/>
            <person name="Van Deynze A."/>
        </authorList>
    </citation>
    <scope>NUCLEOTIDE SEQUENCE</scope>
    <source>
        <tissue evidence="13">Leaves</tissue>
    </source>
</reference>
<keyword evidence="5 10" id="KW-0808">Transferase</keyword>
<feature type="region of interest" description="Disordered" evidence="11">
    <location>
        <begin position="1"/>
        <end position="34"/>
    </location>
</feature>
<dbReference type="InterPro" id="IPR057286">
    <property type="entry name" value="PUA_NSUN2"/>
</dbReference>
<dbReference type="PANTHER" id="PTHR22808:SF14">
    <property type="entry name" value="OS08G0484400 PROTEIN"/>
    <property type="match status" value="1"/>
</dbReference>
<dbReference type="SUPFAM" id="SSF53335">
    <property type="entry name" value="S-adenosyl-L-methionine-dependent methyltransferases"/>
    <property type="match status" value="1"/>
</dbReference>
<keyword evidence="8 10" id="KW-0694">RNA-binding</keyword>
<dbReference type="PANTHER" id="PTHR22808">
    <property type="entry name" value="NCL1 YEAST -RELATED NOL1/NOP2/FMU SUN DOMAIN-CONTAINING"/>
    <property type="match status" value="1"/>
</dbReference>
<feature type="binding site" evidence="10">
    <location>
        <position position="251"/>
    </location>
    <ligand>
        <name>S-adenosyl-L-methionine</name>
        <dbReference type="ChEBI" id="CHEBI:59789"/>
    </ligand>
</feature>
<dbReference type="InterPro" id="IPR018314">
    <property type="entry name" value="RsmB/NOL1/NOP2-like_CS"/>
</dbReference>
<evidence type="ECO:0000256" key="3">
    <source>
        <dbReference type="ARBA" id="ARBA00022555"/>
    </source>
</evidence>
<dbReference type="PROSITE" id="PS51686">
    <property type="entry name" value="SAM_MT_RSMB_NOP"/>
    <property type="match status" value="1"/>
</dbReference>
<comment type="subcellular location">
    <subcellularLocation>
        <location evidence="1">Nucleus</location>
    </subcellularLocation>
</comment>
<feature type="domain" description="SAM-dependent MTase RsmB/NOP-type" evidence="12">
    <location>
        <begin position="101"/>
        <end position="525"/>
    </location>
</feature>
<gene>
    <name evidence="13" type="ORF">HU200_013176</name>
</gene>
<keyword evidence="7" id="KW-0819">tRNA processing</keyword>
<evidence type="ECO:0000256" key="2">
    <source>
        <dbReference type="ARBA" id="ARBA00007494"/>
    </source>
</evidence>
<dbReference type="AlphaFoldDB" id="A0A835FED1"/>
<dbReference type="InterPro" id="IPR001678">
    <property type="entry name" value="MeTrfase_RsmB-F_NOP2_dom"/>
</dbReference>
<comment type="similarity">
    <text evidence="2 10">Belongs to the class I-like SAM-binding methyltransferase superfamily. RsmB/NOP family.</text>
</comment>
<evidence type="ECO:0000256" key="1">
    <source>
        <dbReference type="ARBA" id="ARBA00004123"/>
    </source>
</evidence>
<dbReference type="Pfam" id="PF25376">
    <property type="entry name" value="Pre-PUA_NSUN2"/>
    <property type="match status" value="1"/>
</dbReference>
<dbReference type="Pfam" id="PF25378">
    <property type="entry name" value="PUA_NSUN2"/>
    <property type="match status" value="1"/>
</dbReference>
<organism evidence="13 14">
    <name type="scientific">Digitaria exilis</name>
    <dbReference type="NCBI Taxonomy" id="1010633"/>
    <lineage>
        <taxon>Eukaryota</taxon>
        <taxon>Viridiplantae</taxon>
        <taxon>Streptophyta</taxon>
        <taxon>Embryophyta</taxon>
        <taxon>Tracheophyta</taxon>
        <taxon>Spermatophyta</taxon>
        <taxon>Magnoliopsida</taxon>
        <taxon>Liliopsida</taxon>
        <taxon>Poales</taxon>
        <taxon>Poaceae</taxon>
        <taxon>PACMAD clade</taxon>
        <taxon>Panicoideae</taxon>
        <taxon>Panicodae</taxon>
        <taxon>Paniceae</taxon>
        <taxon>Anthephorinae</taxon>
        <taxon>Digitaria</taxon>
    </lineage>
</organism>
<feature type="compositionally biased region" description="Basic residues" evidence="11">
    <location>
        <begin position="10"/>
        <end position="23"/>
    </location>
</feature>
<evidence type="ECO:0000256" key="9">
    <source>
        <dbReference type="ARBA" id="ARBA00023242"/>
    </source>
</evidence>
<keyword evidence="3" id="KW-0820">tRNA-binding</keyword>
<dbReference type="GO" id="GO:0016428">
    <property type="term" value="F:tRNA (cytidine-5-)-methyltransferase activity"/>
    <property type="evidence" value="ECO:0007669"/>
    <property type="project" value="InterPro"/>
</dbReference>
<dbReference type="FunFam" id="3.40.50.150:FF:000153">
    <property type="entry name" value="S-adenosyl-L-methionine-dependent methyltransferase superfamily protein"/>
    <property type="match status" value="1"/>
</dbReference>
<evidence type="ECO:0000313" key="14">
    <source>
        <dbReference type="Proteomes" id="UP000636709"/>
    </source>
</evidence>
<dbReference type="InterPro" id="IPR049560">
    <property type="entry name" value="MeTrfase_RsmB-F_NOP2_cat"/>
</dbReference>